<protein>
    <submittedName>
        <fullName evidence="1">Uncharacterized protein</fullName>
    </submittedName>
</protein>
<name>A0A7J6VWK7_THATH</name>
<dbReference type="EMBL" id="JABWDY010026095">
    <property type="protein sequence ID" value="KAF5188988.1"/>
    <property type="molecule type" value="Genomic_DNA"/>
</dbReference>
<organism evidence="1 2">
    <name type="scientific">Thalictrum thalictroides</name>
    <name type="common">Rue-anemone</name>
    <name type="synonym">Anemone thalictroides</name>
    <dbReference type="NCBI Taxonomy" id="46969"/>
    <lineage>
        <taxon>Eukaryota</taxon>
        <taxon>Viridiplantae</taxon>
        <taxon>Streptophyta</taxon>
        <taxon>Embryophyta</taxon>
        <taxon>Tracheophyta</taxon>
        <taxon>Spermatophyta</taxon>
        <taxon>Magnoliopsida</taxon>
        <taxon>Ranunculales</taxon>
        <taxon>Ranunculaceae</taxon>
        <taxon>Thalictroideae</taxon>
        <taxon>Thalictrum</taxon>
    </lineage>
</organism>
<dbReference type="AlphaFoldDB" id="A0A7J6VWK7"/>
<evidence type="ECO:0000313" key="1">
    <source>
        <dbReference type="EMBL" id="KAF5188988.1"/>
    </source>
</evidence>
<dbReference type="Proteomes" id="UP000554482">
    <property type="component" value="Unassembled WGS sequence"/>
</dbReference>
<gene>
    <name evidence="1" type="ORF">FRX31_021425</name>
</gene>
<reference evidence="1 2" key="1">
    <citation type="submission" date="2020-06" db="EMBL/GenBank/DDBJ databases">
        <title>Transcriptomic and genomic resources for Thalictrum thalictroides and T. hernandezii: Facilitating candidate gene discovery in an emerging model plant lineage.</title>
        <authorList>
            <person name="Arias T."/>
            <person name="Riano-Pachon D.M."/>
            <person name="Di Stilio V.S."/>
        </authorList>
    </citation>
    <scope>NUCLEOTIDE SEQUENCE [LARGE SCALE GENOMIC DNA]</scope>
    <source>
        <strain evidence="2">cv. WT478/WT964</strain>
        <tissue evidence="1">Leaves</tissue>
    </source>
</reference>
<proteinExistence type="predicted"/>
<accession>A0A7J6VWK7</accession>
<keyword evidence="2" id="KW-1185">Reference proteome</keyword>
<evidence type="ECO:0000313" key="2">
    <source>
        <dbReference type="Proteomes" id="UP000554482"/>
    </source>
</evidence>
<comment type="caution">
    <text evidence="1">The sequence shown here is derived from an EMBL/GenBank/DDBJ whole genome shotgun (WGS) entry which is preliminary data.</text>
</comment>
<sequence>MFSSKRKAPISESSNPIDNLSLDFGHKLKLPILNPTIDGSSKMKDGNPILAESIALMNDQDPSPNNFFTQGGYYTSDGGDVMFIAQGQQNVMNMGVSGGLNVRFAFLNMVNGPMIQEMNSPGEQSVNVISCEL</sequence>